<evidence type="ECO:0008006" key="4">
    <source>
        <dbReference type="Google" id="ProtNLM"/>
    </source>
</evidence>
<gene>
    <name evidence="3" type="ORF">RMAR0315_LOCUS6514</name>
</gene>
<dbReference type="PANTHER" id="PTHR12828:SF3">
    <property type="entry name" value="PROTEASOME MATURATION PROTEIN"/>
    <property type="match status" value="1"/>
</dbReference>
<dbReference type="PANTHER" id="PTHR12828">
    <property type="entry name" value="PROTEASOME MATURATION PROTEIN UMP1"/>
    <property type="match status" value="1"/>
</dbReference>
<dbReference type="GO" id="GO:0005737">
    <property type="term" value="C:cytoplasm"/>
    <property type="evidence" value="ECO:0007669"/>
    <property type="project" value="TreeGrafter"/>
</dbReference>
<organism evidence="3">
    <name type="scientific">Rhodosorus marinus</name>
    <dbReference type="NCBI Taxonomy" id="101924"/>
    <lineage>
        <taxon>Eukaryota</taxon>
        <taxon>Rhodophyta</taxon>
        <taxon>Stylonematophyceae</taxon>
        <taxon>Stylonematales</taxon>
        <taxon>Stylonemataceae</taxon>
        <taxon>Rhodosorus</taxon>
    </lineage>
</organism>
<dbReference type="AlphaFoldDB" id="A0A7S0BK90"/>
<sequence length="130" mass="14949">MDEKRVTEVEQDRVDVMRDGISGTVKAEFGAKHPAQERLRKGRQQGIKTEREMLAATYGTYFPTKLMIEQEILSSFHRLPGLESEYVGLETLSKRDLDIDFCDVYGRPEDSAEFASADLHHEMEKQLKLK</sequence>
<dbReference type="EMBL" id="HBEK01011857">
    <property type="protein sequence ID" value="CAD8396527.1"/>
    <property type="molecule type" value="Transcribed_RNA"/>
</dbReference>
<comment type="similarity">
    <text evidence="2">Belongs to the POMP/UMP1 family.</text>
</comment>
<protein>
    <recommendedName>
        <fullName evidence="4">Proteasome maturation factor UMP1</fullName>
    </recommendedName>
</protein>
<dbReference type="GO" id="GO:0005634">
    <property type="term" value="C:nucleus"/>
    <property type="evidence" value="ECO:0007669"/>
    <property type="project" value="TreeGrafter"/>
</dbReference>
<accession>A0A7S0BK90</accession>
<evidence type="ECO:0000256" key="1">
    <source>
        <dbReference type="ARBA" id="ARBA00023186"/>
    </source>
</evidence>
<evidence type="ECO:0000256" key="2">
    <source>
        <dbReference type="ARBA" id="ARBA00043974"/>
    </source>
</evidence>
<reference evidence="3" key="1">
    <citation type="submission" date="2021-01" db="EMBL/GenBank/DDBJ databases">
        <authorList>
            <person name="Corre E."/>
            <person name="Pelletier E."/>
            <person name="Niang G."/>
            <person name="Scheremetjew M."/>
            <person name="Finn R."/>
            <person name="Kale V."/>
            <person name="Holt S."/>
            <person name="Cochrane G."/>
            <person name="Meng A."/>
            <person name="Brown T."/>
            <person name="Cohen L."/>
        </authorList>
    </citation>
    <scope>NUCLEOTIDE SEQUENCE</scope>
    <source>
        <strain evidence="3">UTEX LB 2760</strain>
    </source>
</reference>
<keyword evidence="1" id="KW-0143">Chaperone</keyword>
<dbReference type="Pfam" id="PF05348">
    <property type="entry name" value="UMP1"/>
    <property type="match status" value="1"/>
</dbReference>
<dbReference type="InterPro" id="IPR008012">
    <property type="entry name" value="Ump1"/>
</dbReference>
<proteinExistence type="inferred from homology"/>
<name>A0A7S0BK90_9RHOD</name>
<evidence type="ECO:0000313" key="3">
    <source>
        <dbReference type="EMBL" id="CAD8396527.1"/>
    </source>
</evidence>
<dbReference type="GO" id="GO:0043248">
    <property type="term" value="P:proteasome assembly"/>
    <property type="evidence" value="ECO:0007669"/>
    <property type="project" value="InterPro"/>
</dbReference>